<protein>
    <recommendedName>
        <fullName evidence="1">Cytidyltransferase-like domain-containing protein</fullName>
    </recommendedName>
</protein>
<accession>A0A382PMG6</accession>
<proteinExistence type="predicted"/>
<feature type="domain" description="Cytidyltransferase-like" evidence="1">
    <location>
        <begin position="7"/>
        <end position="96"/>
    </location>
</feature>
<dbReference type="InterPro" id="IPR004821">
    <property type="entry name" value="Cyt_trans-like"/>
</dbReference>
<evidence type="ECO:0000259" key="1">
    <source>
        <dbReference type="Pfam" id="PF01467"/>
    </source>
</evidence>
<dbReference type="AlphaFoldDB" id="A0A382PMG6"/>
<sequence>MQTGVQPGSFDPPTLAHLVIAHAALRHHNLERVVWAVSRQPLGKDAGRTRVDDRLVVLNEVAADHPWLAIDVTDARLVVDLADGYDVVVMGADKWHQLHDVAFYRPNHRGVGMDATTAMEQALKRLPTCAVAPRGGLEVPTELALPVPGWVARQSSTDAVAGESWMALSAARQAGLWEM</sequence>
<evidence type="ECO:0000313" key="2">
    <source>
        <dbReference type="EMBL" id="SVC73141.1"/>
    </source>
</evidence>
<reference evidence="2" key="1">
    <citation type="submission" date="2018-05" db="EMBL/GenBank/DDBJ databases">
        <authorList>
            <person name="Lanie J.A."/>
            <person name="Ng W.-L."/>
            <person name="Kazmierczak K.M."/>
            <person name="Andrzejewski T.M."/>
            <person name="Davidsen T.M."/>
            <person name="Wayne K.J."/>
            <person name="Tettelin H."/>
            <person name="Glass J.I."/>
            <person name="Rusch D."/>
            <person name="Podicherti R."/>
            <person name="Tsui H.-C.T."/>
            <person name="Winkler M.E."/>
        </authorList>
    </citation>
    <scope>NUCLEOTIDE SEQUENCE</scope>
</reference>
<dbReference type="SUPFAM" id="SSF52374">
    <property type="entry name" value="Nucleotidylyl transferase"/>
    <property type="match status" value="1"/>
</dbReference>
<gene>
    <name evidence="2" type="ORF">METZ01_LOCUS325995</name>
</gene>
<dbReference type="Gene3D" id="3.40.50.620">
    <property type="entry name" value="HUPs"/>
    <property type="match status" value="1"/>
</dbReference>
<dbReference type="GO" id="GO:0003824">
    <property type="term" value="F:catalytic activity"/>
    <property type="evidence" value="ECO:0007669"/>
    <property type="project" value="InterPro"/>
</dbReference>
<dbReference type="Pfam" id="PF01467">
    <property type="entry name" value="CTP_transf_like"/>
    <property type="match status" value="1"/>
</dbReference>
<organism evidence="2">
    <name type="scientific">marine metagenome</name>
    <dbReference type="NCBI Taxonomy" id="408172"/>
    <lineage>
        <taxon>unclassified sequences</taxon>
        <taxon>metagenomes</taxon>
        <taxon>ecological metagenomes</taxon>
    </lineage>
</organism>
<dbReference type="EMBL" id="UINC01107622">
    <property type="protein sequence ID" value="SVC73141.1"/>
    <property type="molecule type" value="Genomic_DNA"/>
</dbReference>
<dbReference type="InterPro" id="IPR014729">
    <property type="entry name" value="Rossmann-like_a/b/a_fold"/>
</dbReference>
<name>A0A382PMG6_9ZZZZ</name>